<dbReference type="Proteomes" id="UP000323946">
    <property type="component" value="Unassembled WGS sequence"/>
</dbReference>
<evidence type="ECO:0000256" key="2">
    <source>
        <dbReference type="SAM" id="SignalP"/>
    </source>
</evidence>
<dbReference type="EMBL" id="VWPH01000007">
    <property type="protein sequence ID" value="KAA5832733.1"/>
    <property type="molecule type" value="Genomic_DNA"/>
</dbReference>
<sequence length="329" mass="34358">MFRPVPLIAALLSALAAAGCAASPGIEPTVSERRTVDLPDVPVDQPGALLDPAFAPERLRGVDVCGTLRATGLEQYGRPNPEFSPSGLGTCSNYMKDHDGEDFNATLYFDYGVQDPSRHRIGGLPAQISESSGTCFASAAHTGADLKAFGVARGLAIQLSGSQTDICSPAVQMLTDAIDVVRTAPPVNARTSGGLAGFDPCQIADPAVLRDALAGGAPDDEGGRGLYECSWVAENGVAAKVKFELGQMERTDVPPGTPPPPPIDLGGAPTTVQVRTDPPACAVEWQHRRTATGTEFVHVEISNLRRIPMDPCVSAANLARQVRAKLPAA</sequence>
<comment type="caution">
    <text evidence="3">The sequence shown here is derived from an EMBL/GenBank/DDBJ whole genome shotgun (WGS) entry which is preliminary data.</text>
</comment>
<evidence type="ECO:0000313" key="4">
    <source>
        <dbReference type="Proteomes" id="UP000323946"/>
    </source>
</evidence>
<proteinExistence type="predicted"/>
<organism evidence="3 4">
    <name type="scientific">Saccharopolyspora hirsuta</name>
    <dbReference type="NCBI Taxonomy" id="1837"/>
    <lineage>
        <taxon>Bacteria</taxon>
        <taxon>Bacillati</taxon>
        <taxon>Actinomycetota</taxon>
        <taxon>Actinomycetes</taxon>
        <taxon>Pseudonocardiales</taxon>
        <taxon>Pseudonocardiaceae</taxon>
        <taxon>Saccharopolyspora</taxon>
    </lineage>
</organism>
<keyword evidence="4" id="KW-1185">Reference proteome</keyword>
<dbReference type="AlphaFoldDB" id="A0A5M7BTK7"/>
<dbReference type="RefSeq" id="WP_150067718.1">
    <property type="nucleotide sequence ID" value="NZ_JBEPDJ010000006.1"/>
</dbReference>
<dbReference type="OrthoDB" id="3679798at2"/>
<dbReference type="PROSITE" id="PS51257">
    <property type="entry name" value="PROKAR_LIPOPROTEIN"/>
    <property type="match status" value="1"/>
</dbReference>
<feature type="chain" id="PRO_5024420935" description="DUF3558 domain-containing protein" evidence="2">
    <location>
        <begin position="22"/>
        <end position="329"/>
    </location>
</feature>
<gene>
    <name evidence="3" type="ORF">F1721_17300</name>
</gene>
<evidence type="ECO:0000313" key="3">
    <source>
        <dbReference type="EMBL" id="KAA5832733.1"/>
    </source>
</evidence>
<feature type="signal peptide" evidence="2">
    <location>
        <begin position="1"/>
        <end position="21"/>
    </location>
</feature>
<keyword evidence="2" id="KW-0732">Signal</keyword>
<reference evidence="3 4" key="1">
    <citation type="submission" date="2019-09" db="EMBL/GenBank/DDBJ databases">
        <title>Draft genome sequence of the thermophilic Saccharopolyspora hirsuta VKM Ac-666T.</title>
        <authorList>
            <person name="Lobastova T.G."/>
            <person name="Fokina V."/>
            <person name="Bragin E.Y."/>
            <person name="Shtratnikova V.Y."/>
            <person name="Starodumova I.P."/>
            <person name="Tarlachkov S.V."/>
            <person name="Donova M.V."/>
        </authorList>
    </citation>
    <scope>NUCLEOTIDE SEQUENCE [LARGE SCALE GENOMIC DNA]</scope>
    <source>
        <strain evidence="3 4">VKM Ac-666</strain>
    </source>
</reference>
<evidence type="ECO:0000256" key="1">
    <source>
        <dbReference type="SAM" id="MobiDB-lite"/>
    </source>
</evidence>
<feature type="region of interest" description="Disordered" evidence="1">
    <location>
        <begin position="249"/>
        <end position="270"/>
    </location>
</feature>
<accession>A0A5M7BTK7</accession>
<protein>
    <recommendedName>
        <fullName evidence="5">DUF3558 domain-containing protein</fullName>
    </recommendedName>
</protein>
<name>A0A5M7BTK7_SACHI</name>
<evidence type="ECO:0008006" key="5">
    <source>
        <dbReference type="Google" id="ProtNLM"/>
    </source>
</evidence>